<evidence type="ECO:0000256" key="1">
    <source>
        <dbReference type="SAM" id="MobiDB-lite"/>
    </source>
</evidence>
<dbReference type="KEGG" id="ter:Tery_1900"/>
<dbReference type="STRING" id="203124.Tery_1900"/>
<dbReference type="AlphaFoldDB" id="Q114B9"/>
<protein>
    <submittedName>
        <fullName evidence="3">Uncharacterized protein</fullName>
    </submittedName>
</protein>
<keyword evidence="2" id="KW-0812">Transmembrane</keyword>
<evidence type="ECO:0000313" key="3">
    <source>
        <dbReference type="EMBL" id="ABG51155.1"/>
    </source>
</evidence>
<name>Q114B9_TRIEI</name>
<feature type="compositionally biased region" description="Polar residues" evidence="1">
    <location>
        <begin position="72"/>
        <end position="91"/>
    </location>
</feature>
<proteinExistence type="predicted"/>
<dbReference type="eggNOG" id="ENOG502ZKCJ">
    <property type="taxonomic scope" value="Bacteria"/>
</dbReference>
<accession>Q114B9</accession>
<feature type="region of interest" description="Disordered" evidence="1">
    <location>
        <begin position="47"/>
        <end position="93"/>
    </location>
</feature>
<organism evidence="3">
    <name type="scientific">Trichodesmium erythraeum (strain IMS101)</name>
    <dbReference type="NCBI Taxonomy" id="203124"/>
    <lineage>
        <taxon>Bacteria</taxon>
        <taxon>Bacillati</taxon>
        <taxon>Cyanobacteriota</taxon>
        <taxon>Cyanophyceae</taxon>
        <taxon>Oscillatoriophycideae</taxon>
        <taxon>Oscillatoriales</taxon>
        <taxon>Microcoleaceae</taxon>
        <taxon>Trichodesmium</taxon>
    </lineage>
</organism>
<keyword evidence="2" id="KW-1133">Transmembrane helix</keyword>
<reference evidence="3" key="1">
    <citation type="submission" date="2006-06" db="EMBL/GenBank/DDBJ databases">
        <title>Complete sequence of Trichodesmium erythraeum IMS101.</title>
        <authorList>
            <consortium name="US DOE Joint Genome Institute"/>
            <person name="Copeland A."/>
            <person name="Lucas S."/>
            <person name="Lapidus A."/>
            <person name="Barry K."/>
            <person name="Detter J.C."/>
            <person name="Glavina del Rio T."/>
            <person name="Hammon N."/>
            <person name="Israni S."/>
            <person name="Dalin E."/>
            <person name="Tice H."/>
            <person name="Pitluck S."/>
            <person name="Kiss H."/>
            <person name="Munk A.C."/>
            <person name="Brettin T."/>
            <person name="Bruce D."/>
            <person name="Han C."/>
            <person name="Tapia R."/>
            <person name="Gilna P."/>
            <person name="Schmutz J."/>
            <person name="Larimer F."/>
            <person name="Land M."/>
            <person name="Hauser L."/>
            <person name="Kyrpides N."/>
            <person name="Kim E."/>
            <person name="Richardson P."/>
        </authorList>
    </citation>
    <scope>NUCLEOTIDE SEQUENCE [LARGE SCALE GENOMIC DNA]</scope>
    <source>
        <strain evidence="3">IMS101</strain>
    </source>
</reference>
<dbReference type="RefSeq" id="WP_011611528.1">
    <property type="nucleotide sequence ID" value="NC_008312.1"/>
</dbReference>
<dbReference type="HOGENOM" id="CLU_538539_0_0_3"/>
<feature type="transmembrane region" description="Helical" evidence="2">
    <location>
        <begin position="357"/>
        <end position="378"/>
    </location>
</feature>
<evidence type="ECO:0000256" key="2">
    <source>
        <dbReference type="SAM" id="Phobius"/>
    </source>
</evidence>
<feature type="transmembrane region" description="Helical" evidence="2">
    <location>
        <begin position="152"/>
        <end position="174"/>
    </location>
</feature>
<feature type="transmembrane region" description="Helical" evidence="2">
    <location>
        <begin position="125"/>
        <end position="146"/>
    </location>
</feature>
<keyword evidence="2" id="KW-0472">Membrane</keyword>
<dbReference type="OrthoDB" id="9836807at2"/>
<sequence length="506" mass="57670">MINDNSQNQETNFWICNGEEKNLPHPPQMLHYGDECPICHNVKKIKRNPPPPNPDTINITRPTDFEVPPEVDTNSIKGTRPTASQVSPTGQKSKRDWPLVGALTILNLGSAFTTVRGASQILPSFVAYPMGITIQGVLFALIARLFLKHAPLIKWVVVGCFSTFSVYTSFFAYYDLLNRETREKTRIELANSGHQSLVGEFFTPIQNKVNSLESEIGIINKKIEKETQGERGGRPKGCGKVCQQLKEEREILEEQKAQLKPLVNRLQPLFNYNVEGKSPKEIFDTDFKALSKVGENCLPKELLSQLEITCLPDQYLKALNPQNSENYERLRLTYIDPDLEVDFLAPILKVMKGEGSAIASVIMALLIDGCIILLGIGVEIRPQVTRQRQQTLTLQIKDGKIVEFLNLLLSKSENETIEIEKSDNNKDEYQNLLTWLSVNTRWIWQDEDKSWYFRSSSSKENFQKWLINQINLQNQARASTNLLESWKKKPPEYFVLEMPIVSKDQD</sequence>
<dbReference type="EMBL" id="CP000393">
    <property type="protein sequence ID" value="ABG51155.1"/>
    <property type="molecule type" value="Genomic_DNA"/>
</dbReference>
<gene>
    <name evidence="3" type="ordered locus">Tery_1900</name>
</gene>